<feature type="region of interest" description="Disordered" evidence="1">
    <location>
        <begin position="1"/>
        <end position="42"/>
    </location>
</feature>
<evidence type="ECO:0000313" key="2">
    <source>
        <dbReference type="EMBL" id="QCE11261.1"/>
    </source>
</evidence>
<sequence length="144" mass="16031">MSTATRQKQHRPCRTTTPPSSRHHGPISTVAGSRTSSQPRTIPITAPATSITNQRPSFHHHLQPWFTTMQKTRTRSENVSTFAPPSSPQICTVFPSPPDPRLTMAAPPVTVALHPCSSTHQIGEEEPLHLQHFPRTRTAPRPWQ</sequence>
<feature type="compositionally biased region" description="Polar residues" evidence="1">
    <location>
        <begin position="30"/>
        <end position="40"/>
    </location>
</feature>
<feature type="compositionally biased region" description="Polar residues" evidence="1">
    <location>
        <begin position="71"/>
        <end position="90"/>
    </location>
</feature>
<protein>
    <submittedName>
        <fullName evidence="2">Uncharacterized protein</fullName>
    </submittedName>
</protein>
<proteinExistence type="predicted"/>
<gene>
    <name evidence="2" type="ORF">DEO72_LG10g2494</name>
</gene>
<feature type="region of interest" description="Disordered" evidence="1">
    <location>
        <begin position="71"/>
        <end position="91"/>
    </location>
</feature>
<evidence type="ECO:0000256" key="1">
    <source>
        <dbReference type="SAM" id="MobiDB-lite"/>
    </source>
</evidence>
<reference evidence="2 3" key="1">
    <citation type="submission" date="2019-04" db="EMBL/GenBank/DDBJ databases">
        <title>An improved genome assembly and genetic linkage map for asparagus bean, Vigna unguiculata ssp. sesquipedialis.</title>
        <authorList>
            <person name="Xia Q."/>
            <person name="Zhang R."/>
            <person name="Dong Y."/>
        </authorList>
    </citation>
    <scope>NUCLEOTIDE SEQUENCE [LARGE SCALE GENOMIC DNA]</scope>
    <source>
        <tissue evidence="2">Leaf</tissue>
    </source>
</reference>
<dbReference type="AlphaFoldDB" id="A0A4D6NEF8"/>
<evidence type="ECO:0000313" key="3">
    <source>
        <dbReference type="Proteomes" id="UP000501690"/>
    </source>
</evidence>
<name>A0A4D6NEF8_VIGUN</name>
<dbReference type="Proteomes" id="UP000501690">
    <property type="component" value="Linkage Group LG10"/>
</dbReference>
<accession>A0A4D6NEF8</accession>
<organism evidence="2 3">
    <name type="scientific">Vigna unguiculata</name>
    <name type="common">Cowpea</name>
    <dbReference type="NCBI Taxonomy" id="3917"/>
    <lineage>
        <taxon>Eukaryota</taxon>
        <taxon>Viridiplantae</taxon>
        <taxon>Streptophyta</taxon>
        <taxon>Embryophyta</taxon>
        <taxon>Tracheophyta</taxon>
        <taxon>Spermatophyta</taxon>
        <taxon>Magnoliopsida</taxon>
        <taxon>eudicotyledons</taxon>
        <taxon>Gunneridae</taxon>
        <taxon>Pentapetalae</taxon>
        <taxon>rosids</taxon>
        <taxon>fabids</taxon>
        <taxon>Fabales</taxon>
        <taxon>Fabaceae</taxon>
        <taxon>Papilionoideae</taxon>
        <taxon>50 kb inversion clade</taxon>
        <taxon>NPAAA clade</taxon>
        <taxon>indigoferoid/millettioid clade</taxon>
        <taxon>Phaseoleae</taxon>
        <taxon>Vigna</taxon>
    </lineage>
</organism>
<keyword evidence="3" id="KW-1185">Reference proteome</keyword>
<dbReference type="EMBL" id="CP039354">
    <property type="protein sequence ID" value="QCE11261.1"/>
    <property type="molecule type" value="Genomic_DNA"/>
</dbReference>